<feature type="domain" description="AMP-dependent synthetase/ligase" evidence="7">
    <location>
        <begin position="50"/>
        <end position="405"/>
    </location>
</feature>
<dbReference type="EMBL" id="CP003929">
    <property type="protein sequence ID" value="AGB36599.1"/>
    <property type="molecule type" value="Genomic_DNA"/>
</dbReference>
<dbReference type="Gene3D" id="3.30.300.30">
    <property type="match status" value="1"/>
</dbReference>
<dbReference type="InterPro" id="IPR025110">
    <property type="entry name" value="AMP-bd_C"/>
</dbReference>
<dbReference type="InterPro" id="IPR020845">
    <property type="entry name" value="AMP-binding_CS"/>
</dbReference>
<feature type="coiled-coil region" evidence="5">
    <location>
        <begin position="176"/>
        <end position="203"/>
    </location>
</feature>
<dbReference type="PROSITE" id="PS00455">
    <property type="entry name" value="AMP_BINDING"/>
    <property type="match status" value="1"/>
</dbReference>
<dbReference type="NCBIfam" id="TIGR02262">
    <property type="entry name" value="benz_CoA_lig"/>
    <property type="match status" value="1"/>
</dbReference>
<evidence type="ECO:0000256" key="6">
    <source>
        <dbReference type="SAM" id="MobiDB-lite"/>
    </source>
</evidence>
<evidence type="ECO:0000313" key="10">
    <source>
        <dbReference type="Proteomes" id="UP000010878"/>
    </source>
</evidence>
<evidence type="ECO:0000259" key="8">
    <source>
        <dbReference type="Pfam" id="PF13193"/>
    </source>
</evidence>
<keyword evidence="2 9" id="KW-0436">Ligase</keyword>
<evidence type="ECO:0000256" key="1">
    <source>
        <dbReference type="ARBA" id="ARBA00006432"/>
    </source>
</evidence>
<keyword evidence="4" id="KW-0067">ATP-binding</keyword>
<dbReference type="GeneID" id="14405768"/>
<dbReference type="GO" id="GO:0016405">
    <property type="term" value="F:CoA-ligase activity"/>
    <property type="evidence" value="ECO:0007669"/>
    <property type="project" value="InterPro"/>
</dbReference>
<protein>
    <submittedName>
        <fullName evidence="9">Benzoate-CoA ligase family</fullName>
    </submittedName>
</protein>
<keyword evidence="5" id="KW-0175">Coiled coil</keyword>
<dbReference type="Proteomes" id="UP000010878">
    <property type="component" value="Chromosome"/>
</dbReference>
<proteinExistence type="inferred from homology"/>
<evidence type="ECO:0000256" key="5">
    <source>
        <dbReference type="SAM" id="Coils"/>
    </source>
</evidence>
<evidence type="ECO:0000256" key="2">
    <source>
        <dbReference type="ARBA" id="ARBA00022598"/>
    </source>
</evidence>
<dbReference type="GO" id="GO:0005524">
    <property type="term" value="F:ATP binding"/>
    <property type="evidence" value="ECO:0007669"/>
    <property type="project" value="UniProtKB-KW"/>
</dbReference>
<dbReference type="GO" id="GO:0016878">
    <property type="term" value="F:acid-thiol ligase activity"/>
    <property type="evidence" value="ECO:0007669"/>
    <property type="project" value="UniProtKB-ARBA"/>
</dbReference>
<feature type="domain" description="AMP-binding enzyme C-terminal" evidence="8">
    <location>
        <begin position="461"/>
        <end position="539"/>
    </location>
</feature>
<evidence type="ECO:0000313" key="9">
    <source>
        <dbReference type="EMBL" id="AGB36599.1"/>
    </source>
</evidence>
<evidence type="ECO:0000259" key="7">
    <source>
        <dbReference type="Pfam" id="PF00501"/>
    </source>
</evidence>
<dbReference type="KEGG" id="nou:Natoc_0740"/>
<name>L0JWV6_9EURY</name>
<dbReference type="RefSeq" id="WP_015320053.1">
    <property type="nucleotide sequence ID" value="NC_019974.1"/>
</dbReference>
<gene>
    <name evidence="9" type="ORF">Natoc_0740</name>
</gene>
<dbReference type="AlphaFoldDB" id="L0JWV6"/>
<dbReference type="STRING" id="694430.Natoc_0740"/>
<dbReference type="eggNOG" id="arCOG04201">
    <property type="taxonomic scope" value="Archaea"/>
</dbReference>
<feature type="compositionally biased region" description="Basic and acidic residues" evidence="6">
    <location>
        <begin position="536"/>
        <end position="552"/>
    </location>
</feature>
<dbReference type="InterPro" id="IPR000873">
    <property type="entry name" value="AMP-dep_synth/lig_dom"/>
</dbReference>
<dbReference type="InterPro" id="IPR042099">
    <property type="entry name" value="ANL_N_sf"/>
</dbReference>
<keyword evidence="3" id="KW-0547">Nucleotide-binding</keyword>
<dbReference type="PANTHER" id="PTHR43352">
    <property type="entry name" value="ACETYL-COA SYNTHETASE"/>
    <property type="match status" value="1"/>
</dbReference>
<reference evidence="9 10" key="1">
    <citation type="submission" date="2012-11" db="EMBL/GenBank/DDBJ databases">
        <title>FINISHED of Natronococcus occultus SP4, DSM 3396.</title>
        <authorList>
            <consortium name="DOE Joint Genome Institute"/>
            <person name="Eisen J."/>
            <person name="Huntemann M."/>
            <person name="Wei C.-L."/>
            <person name="Han J."/>
            <person name="Detter J.C."/>
            <person name="Han C."/>
            <person name="Tapia R."/>
            <person name="Chen A."/>
            <person name="Kyrpides N."/>
            <person name="Mavromatis K."/>
            <person name="Markowitz V."/>
            <person name="Szeto E."/>
            <person name="Ivanova N."/>
            <person name="Mikhailova N."/>
            <person name="Ovchinnikova G."/>
            <person name="Pagani I."/>
            <person name="Pati A."/>
            <person name="Goodwin L."/>
            <person name="Nordberg H.P."/>
            <person name="Cantor M.N."/>
            <person name="Hua S.X."/>
            <person name="Woyke T."/>
            <person name="Eisen J."/>
            <person name="Klenk H.-P."/>
            <person name="Klenk H.-P."/>
        </authorList>
    </citation>
    <scope>NUCLEOTIDE SEQUENCE [LARGE SCALE GENOMIC DNA]</scope>
    <source>
        <strain evidence="9 10">SP4</strain>
    </source>
</reference>
<comment type="similarity">
    <text evidence="1">Belongs to the ATP-dependent AMP-binding enzyme family.</text>
</comment>
<dbReference type="PANTHER" id="PTHR43352:SF1">
    <property type="entry name" value="ANTHRANILATE--COA LIGASE"/>
    <property type="match status" value="1"/>
</dbReference>
<organism evidence="9 10">
    <name type="scientific">Natronococcus occultus SP4</name>
    <dbReference type="NCBI Taxonomy" id="694430"/>
    <lineage>
        <taxon>Archaea</taxon>
        <taxon>Methanobacteriati</taxon>
        <taxon>Methanobacteriota</taxon>
        <taxon>Stenosarchaea group</taxon>
        <taxon>Halobacteria</taxon>
        <taxon>Halobacteriales</taxon>
        <taxon>Natrialbaceae</taxon>
        <taxon>Natronococcus</taxon>
    </lineage>
</organism>
<dbReference type="FunFam" id="3.30.300.30:FF:000005">
    <property type="entry name" value="Acyl-coenzyme A synthetase ACSM5, mitochondrial"/>
    <property type="match status" value="1"/>
</dbReference>
<dbReference type="InterPro" id="IPR011957">
    <property type="entry name" value="Benz_CoA_lig"/>
</dbReference>
<dbReference type="HOGENOM" id="CLU_000022_59_10_2"/>
<dbReference type="SUPFAM" id="SSF56801">
    <property type="entry name" value="Acetyl-CoA synthetase-like"/>
    <property type="match status" value="1"/>
</dbReference>
<dbReference type="Pfam" id="PF00501">
    <property type="entry name" value="AMP-binding"/>
    <property type="match status" value="1"/>
</dbReference>
<accession>L0JWV6</accession>
<sequence length="552" mass="61410">MMDYSYMQPNVPEEYLPDESNAPDYIHPTPEAHYPQRINVAEELVDRHVQEGRGDNVAIYFEDRTFTYEQLQEQVDRMGNALRDLGVEAGDRVVVRFPNRPEAIVTCLAVQKIGGVALPSMKLLRAKELDYIINNAEATTVVVYDDLLEEVENALPELDTVEDVIVAERNGVDHDHHSYDDLLESADDELEAYETEREDLALMLYTSGTTGRPKGAVHSHRSVLATADTYARYCIEPTEEDVFGGNPPLPFAYGYGDLVTFPLRFGASTSLVEDASPGDLLEAVENHGISVLCSIPTGFNQILSNYPDGPEEYDVSSLRVGLSAGEPLTPTTFENFKEEYGINLLDGIGTTEMLHIFISHCHDGDIDPSATGFPVPGYECKIIDPDTGEELERGESGLLAVRGPTGVEYWDRPEKQVESTTEDGWSIPGDIYVQREDGRLEYKSRSDDLIISSGYNIPGPEVEAVIEEHEAVSEVAVVGSPHEERGEIVKAFTVLSNGTTPDDELVTEIQNHVKNTLAPYKYPREIEFTESLPRTETGKIRRTELREQEQSS</sequence>
<keyword evidence="10" id="KW-1185">Reference proteome</keyword>
<feature type="region of interest" description="Disordered" evidence="6">
    <location>
        <begin position="533"/>
        <end position="552"/>
    </location>
</feature>
<dbReference type="GO" id="GO:0044550">
    <property type="term" value="P:secondary metabolite biosynthetic process"/>
    <property type="evidence" value="ECO:0007669"/>
    <property type="project" value="TreeGrafter"/>
</dbReference>
<dbReference type="InterPro" id="IPR045851">
    <property type="entry name" value="AMP-bd_C_sf"/>
</dbReference>
<evidence type="ECO:0000256" key="4">
    <source>
        <dbReference type="ARBA" id="ARBA00022840"/>
    </source>
</evidence>
<dbReference type="OrthoDB" id="193284at2157"/>
<dbReference type="Pfam" id="PF13193">
    <property type="entry name" value="AMP-binding_C"/>
    <property type="match status" value="1"/>
</dbReference>
<evidence type="ECO:0000256" key="3">
    <source>
        <dbReference type="ARBA" id="ARBA00022741"/>
    </source>
</evidence>
<dbReference type="Gene3D" id="3.40.50.12780">
    <property type="entry name" value="N-terminal domain of ligase-like"/>
    <property type="match status" value="1"/>
</dbReference>